<feature type="signal peptide" evidence="3">
    <location>
        <begin position="1"/>
        <end position="27"/>
    </location>
</feature>
<gene>
    <name evidence="5" type="ORF">EJP82_09800</name>
</gene>
<dbReference type="Pfam" id="PF14257">
    <property type="entry name" value="DUF4349"/>
    <property type="match status" value="1"/>
</dbReference>
<dbReference type="Proteomes" id="UP000279446">
    <property type="component" value="Unassembled WGS sequence"/>
</dbReference>
<keyword evidence="3" id="KW-0732">Signal</keyword>
<evidence type="ECO:0000256" key="2">
    <source>
        <dbReference type="SAM" id="Phobius"/>
    </source>
</evidence>
<evidence type="ECO:0000313" key="5">
    <source>
        <dbReference type="EMBL" id="RUT46984.1"/>
    </source>
</evidence>
<dbReference type="EMBL" id="RZNY01000006">
    <property type="protein sequence ID" value="RUT46984.1"/>
    <property type="molecule type" value="Genomic_DNA"/>
</dbReference>
<dbReference type="RefSeq" id="WP_127191869.1">
    <property type="nucleotide sequence ID" value="NZ_RZNY01000006.1"/>
</dbReference>
<keyword evidence="6" id="KW-1185">Reference proteome</keyword>
<evidence type="ECO:0000256" key="3">
    <source>
        <dbReference type="SAM" id="SignalP"/>
    </source>
</evidence>
<dbReference type="PROSITE" id="PS51257">
    <property type="entry name" value="PROKAR_LIPOPROTEIN"/>
    <property type="match status" value="1"/>
</dbReference>
<name>A0A433YAU2_9BACL</name>
<feature type="transmembrane region" description="Helical" evidence="2">
    <location>
        <begin position="295"/>
        <end position="323"/>
    </location>
</feature>
<comment type="caution">
    <text evidence="5">The sequence shown here is derived from an EMBL/GenBank/DDBJ whole genome shotgun (WGS) entry which is preliminary data.</text>
</comment>
<feature type="region of interest" description="Disordered" evidence="1">
    <location>
        <begin position="349"/>
        <end position="370"/>
    </location>
</feature>
<sequence length="370" mass="40648">MRKWGTFFTVMILALSLLLGGCGSANKDMASSSKANSGSSTETSDMMLNTTTSTESLSLSQEAEAPAAAPAADLGGESQVSDTSAAEASDRAASGFMPADSAAGLNKKLMYKANVVMEVTDYGKAQSAVRNLVTLTGGYIVEFSESQSQDERGGTFILKVPASGFSSFLDQLEKMKSESQQRSIQGQDVSEEYVDMESRLKVKEAMEARYLKFINEATKTNELVEFANELERIQTEIEQIKGRMRYIDKNVSFSTVEIRLYQPEESLITKSKEDTPLLERAKNALSGSLEVLSMILQWGIVVLSGALPIIIIGAVIGIPWWLLRRDRKRKEVKINHTILSEKFKPEVGELLDSHSDPSSEVKEVKNDLEK</sequence>
<dbReference type="InterPro" id="IPR025645">
    <property type="entry name" value="DUF4349"/>
</dbReference>
<feature type="compositionally biased region" description="Low complexity" evidence="1">
    <location>
        <begin position="51"/>
        <end position="72"/>
    </location>
</feature>
<evidence type="ECO:0000256" key="1">
    <source>
        <dbReference type="SAM" id="MobiDB-lite"/>
    </source>
</evidence>
<feature type="chain" id="PRO_5019544549" evidence="3">
    <location>
        <begin position="28"/>
        <end position="370"/>
    </location>
</feature>
<proteinExistence type="predicted"/>
<feature type="domain" description="DUF4349" evidence="4">
    <location>
        <begin position="108"/>
        <end position="321"/>
    </location>
</feature>
<dbReference type="OrthoDB" id="5381491at2"/>
<organism evidence="5 6">
    <name type="scientific">Paenibacillus anaericanus</name>
    <dbReference type="NCBI Taxonomy" id="170367"/>
    <lineage>
        <taxon>Bacteria</taxon>
        <taxon>Bacillati</taxon>
        <taxon>Bacillota</taxon>
        <taxon>Bacilli</taxon>
        <taxon>Bacillales</taxon>
        <taxon>Paenibacillaceae</taxon>
        <taxon>Paenibacillus</taxon>
    </lineage>
</organism>
<dbReference type="AlphaFoldDB" id="A0A433YAU2"/>
<evidence type="ECO:0000259" key="4">
    <source>
        <dbReference type="Pfam" id="PF14257"/>
    </source>
</evidence>
<keyword evidence="2" id="KW-0472">Membrane</keyword>
<keyword evidence="2" id="KW-0812">Transmembrane</keyword>
<keyword evidence="2" id="KW-1133">Transmembrane helix</keyword>
<feature type="region of interest" description="Disordered" evidence="1">
    <location>
        <begin position="51"/>
        <end position="92"/>
    </location>
</feature>
<reference evidence="5 6" key="1">
    <citation type="submission" date="2018-12" db="EMBL/GenBank/DDBJ databases">
        <authorList>
            <person name="Sun L."/>
            <person name="Chen Z."/>
        </authorList>
    </citation>
    <scope>NUCLEOTIDE SEQUENCE [LARGE SCALE GENOMIC DNA]</scope>
    <source>
        <strain evidence="5 6">DSM 15890</strain>
    </source>
</reference>
<accession>A0A433YAU2</accession>
<protein>
    <submittedName>
        <fullName evidence="5">DUF4349 domain-containing protein</fullName>
    </submittedName>
</protein>
<evidence type="ECO:0000313" key="6">
    <source>
        <dbReference type="Proteomes" id="UP000279446"/>
    </source>
</evidence>